<dbReference type="EMBL" id="JARAWP010000040">
    <property type="protein sequence ID" value="MDX3024987.1"/>
    <property type="molecule type" value="Genomic_DNA"/>
</dbReference>
<name>A0ABU4MBR6_9ACTN</name>
<evidence type="ECO:0008006" key="3">
    <source>
        <dbReference type="Google" id="ProtNLM"/>
    </source>
</evidence>
<gene>
    <name evidence="1" type="ORF">PV666_45055</name>
</gene>
<organism evidence="1 2">
    <name type="scientific">Streptomyces acidiscabies</name>
    <dbReference type="NCBI Taxonomy" id="42234"/>
    <lineage>
        <taxon>Bacteria</taxon>
        <taxon>Bacillati</taxon>
        <taxon>Actinomycetota</taxon>
        <taxon>Actinomycetes</taxon>
        <taxon>Kitasatosporales</taxon>
        <taxon>Streptomycetaceae</taxon>
        <taxon>Streptomyces</taxon>
    </lineage>
</organism>
<protein>
    <recommendedName>
        <fullName evidence="3">Integrase</fullName>
    </recommendedName>
</protein>
<dbReference type="Proteomes" id="UP001272987">
    <property type="component" value="Unassembled WGS sequence"/>
</dbReference>
<evidence type="ECO:0000313" key="1">
    <source>
        <dbReference type="EMBL" id="MDX3024987.1"/>
    </source>
</evidence>
<reference evidence="1 2" key="1">
    <citation type="journal article" date="2023" name="Microb. Genom.">
        <title>Mesoterricola silvestris gen. nov., sp. nov., Mesoterricola sediminis sp. nov., Geothrix oryzae sp. nov., Geothrix edaphica sp. nov., Geothrix rubra sp. nov., and Geothrix limicola sp. nov., six novel members of Acidobacteriota isolated from soils.</title>
        <authorList>
            <person name="Weisberg A.J."/>
            <person name="Pearce E."/>
            <person name="Kramer C.G."/>
            <person name="Chang J.H."/>
            <person name="Clarke C.R."/>
        </authorList>
    </citation>
    <scope>NUCLEOTIDE SEQUENCE [LARGE SCALE GENOMIC DNA]</scope>
    <source>
        <strain evidence="1 2">NB05-1H</strain>
    </source>
</reference>
<keyword evidence="2" id="KW-1185">Reference proteome</keyword>
<sequence length="93" mass="10871">MPEDLRETIRAAHDHRHLDVRRQAASRPRRATVQLLLHWYQLTKSYTDSPAGRAEIWELVITRHLRDEQPTRLLATSESEAKELARQHTGLVL</sequence>
<comment type="caution">
    <text evidence="1">The sequence shown here is derived from an EMBL/GenBank/DDBJ whole genome shotgun (WGS) entry which is preliminary data.</text>
</comment>
<proteinExistence type="predicted"/>
<accession>A0ABU4MBR6</accession>
<dbReference type="RefSeq" id="WP_319167397.1">
    <property type="nucleotide sequence ID" value="NZ_JARAWP010000040.1"/>
</dbReference>
<evidence type="ECO:0000313" key="2">
    <source>
        <dbReference type="Proteomes" id="UP001272987"/>
    </source>
</evidence>